<protein>
    <recommendedName>
        <fullName evidence="4">DUF4283 domain-containing protein</fullName>
    </recommendedName>
</protein>
<evidence type="ECO:0000313" key="3">
    <source>
        <dbReference type="Proteomes" id="UP000004995"/>
    </source>
</evidence>
<feature type="compositionally biased region" description="Low complexity" evidence="1">
    <location>
        <begin position="228"/>
        <end position="242"/>
    </location>
</feature>
<organism evidence="2 3">
    <name type="scientific">Setaria italica</name>
    <name type="common">Foxtail millet</name>
    <name type="synonym">Panicum italicum</name>
    <dbReference type="NCBI Taxonomy" id="4555"/>
    <lineage>
        <taxon>Eukaryota</taxon>
        <taxon>Viridiplantae</taxon>
        <taxon>Streptophyta</taxon>
        <taxon>Embryophyta</taxon>
        <taxon>Tracheophyta</taxon>
        <taxon>Spermatophyta</taxon>
        <taxon>Magnoliopsida</taxon>
        <taxon>Liliopsida</taxon>
        <taxon>Poales</taxon>
        <taxon>Poaceae</taxon>
        <taxon>PACMAD clade</taxon>
        <taxon>Panicoideae</taxon>
        <taxon>Panicodae</taxon>
        <taxon>Paniceae</taxon>
        <taxon>Cenchrinae</taxon>
        <taxon>Setaria</taxon>
    </lineage>
</organism>
<dbReference type="AlphaFoldDB" id="K3Z112"/>
<dbReference type="Gramene" id="KQL30009">
    <property type="protein sequence ID" value="KQL30009"/>
    <property type="gene ID" value="SETIT_020229mg"/>
</dbReference>
<evidence type="ECO:0000313" key="2">
    <source>
        <dbReference type="EnsemblPlants" id="KQL30009"/>
    </source>
</evidence>
<evidence type="ECO:0000256" key="1">
    <source>
        <dbReference type="SAM" id="MobiDB-lite"/>
    </source>
</evidence>
<reference evidence="3" key="1">
    <citation type="journal article" date="2012" name="Nat. Biotechnol.">
        <title>Reference genome sequence of the model plant Setaria.</title>
        <authorList>
            <person name="Bennetzen J.L."/>
            <person name="Schmutz J."/>
            <person name="Wang H."/>
            <person name="Percifield R."/>
            <person name="Hawkins J."/>
            <person name="Pontaroli A.C."/>
            <person name="Estep M."/>
            <person name="Feng L."/>
            <person name="Vaughn J.N."/>
            <person name="Grimwood J."/>
            <person name="Jenkins J."/>
            <person name="Barry K."/>
            <person name="Lindquist E."/>
            <person name="Hellsten U."/>
            <person name="Deshpande S."/>
            <person name="Wang X."/>
            <person name="Wu X."/>
            <person name="Mitros T."/>
            <person name="Triplett J."/>
            <person name="Yang X."/>
            <person name="Ye C.Y."/>
            <person name="Mauro-Herrera M."/>
            <person name="Wang L."/>
            <person name="Li P."/>
            <person name="Sharma M."/>
            <person name="Sharma R."/>
            <person name="Ronald P.C."/>
            <person name="Panaud O."/>
            <person name="Kellogg E.A."/>
            <person name="Brutnell T.P."/>
            <person name="Doust A.N."/>
            <person name="Tuskan G.A."/>
            <person name="Rokhsar D."/>
            <person name="Devos K.M."/>
        </authorList>
    </citation>
    <scope>NUCLEOTIDE SEQUENCE [LARGE SCALE GENOMIC DNA]</scope>
    <source>
        <strain evidence="3">cv. Yugu1</strain>
    </source>
</reference>
<feature type="region of interest" description="Disordered" evidence="1">
    <location>
        <begin position="357"/>
        <end position="418"/>
    </location>
</feature>
<proteinExistence type="predicted"/>
<keyword evidence="3" id="KW-1185">Reference proteome</keyword>
<accession>K3Z112</accession>
<name>K3Z112_SETIT</name>
<evidence type="ECO:0008006" key="4">
    <source>
        <dbReference type="Google" id="ProtNLM"/>
    </source>
</evidence>
<feature type="region of interest" description="Disordered" evidence="1">
    <location>
        <begin position="198"/>
        <end position="249"/>
    </location>
</feature>
<dbReference type="Proteomes" id="UP000004995">
    <property type="component" value="Unassembled WGS sequence"/>
</dbReference>
<dbReference type="InterPro" id="IPR053253">
    <property type="entry name" value="Sex_diff_modulator"/>
</dbReference>
<dbReference type="OMA" id="PCAPRIS"/>
<dbReference type="PANTHER" id="PTHR33087:SF51">
    <property type="entry name" value="CCHC-TYPE DOMAIN-CONTAINING PROTEIN"/>
    <property type="match status" value="1"/>
</dbReference>
<feature type="region of interest" description="Disordered" evidence="1">
    <location>
        <begin position="279"/>
        <end position="305"/>
    </location>
</feature>
<feature type="compositionally biased region" description="Basic residues" evidence="1">
    <location>
        <begin position="217"/>
        <end position="227"/>
    </location>
</feature>
<reference evidence="2" key="2">
    <citation type="submission" date="2018-08" db="UniProtKB">
        <authorList>
            <consortium name="EnsemblPlants"/>
        </authorList>
    </citation>
    <scope>IDENTIFICATION</scope>
    <source>
        <strain evidence="2">Yugu1</strain>
    </source>
</reference>
<dbReference type="PANTHER" id="PTHR33087">
    <property type="entry name" value="OS07G0539200 PROTEIN"/>
    <property type="match status" value="1"/>
</dbReference>
<dbReference type="EMBL" id="AGNK02000382">
    <property type="status" value="NOT_ANNOTATED_CDS"/>
    <property type="molecule type" value="Genomic_DNA"/>
</dbReference>
<sequence length="491" mass="52347">PRRILDRSASISQREDGLTARALVISVLNGSADSILTTIAGRFEIEVTSLALQRFGPARFLLILPTAEMMERVYDGGRSIITSIRLHVMRWTRFLQSTAASLPSVVEVDIQGIPTHAWELSMVELLLNEYCWISGIHPDTADRRDSFRVVAWCSSPSNFASEMELEIVEPTMMADDLQPGKRTLIYPVTVSVVAALDMLPRPKDPPSPPPADDEGRRRHRWRRRRQRSSSASANGASASPSRGNRTSAHALLGPHPAEIAHGASQDGAAASSGVLLRDGSAPLDDIQDSTASASPEGVSPPVTLRTAAGLGPEREASMSASPLADRAQRASAFNVGLLAQVVSPCAPRISEKVTATLTNVPHDNFEDENTSEGLKANPDGPDAEAVGPSPLRAQDESDGSADTLAGSGPMSQPSGMVEASTWSPILEAVWLSEDPGTTPPKSRVMARCAVHSPQAASWADGDPDHESIKYSLSECSGSQLKGAPRFCLNSC</sequence>
<dbReference type="InParanoid" id="K3Z112"/>
<dbReference type="HOGENOM" id="CLU_556230_0_0_1"/>
<dbReference type="FunCoup" id="K3Z112">
    <property type="interactions" value="482"/>
</dbReference>
<dbReference type="EnsemblPlants" id="KQL30009">
    <property type="protein sequence ID" value="KQL30009"/>
    <property type="gene ID" value="SETIT_020229mg"/>
</dbReference>